<proteinExistence type="predicted"/>
<evidence type="ECO:0000313" key="2">
    <source>
        <dbReference type="Proteomes" id="UP000617555"/>
    </source>
</evidence>
<protein>
    <submittedName>
        <fullName evidence="1">Uncharacterized protein</fullName>
    </submittedName>
</protein>
<dbReference type="Proteomes" id="UP000617555">
    <property type="component" value="Unassembled WGS sequence"/>
</dbReference>
<dbReference type="EMBL" id="BMII01000008">
    <property type="protein sequence ID" value="GGB53058.1"/>
    <property type="molecule type" value="Genomic_DNA"/>
</dbReference>
<comment type="caution">
    <text evidence="1">The sequence shown here is derived from an EMBL/GenBank/DDBJ whole genome shotgun (WGS) entry which is preliminary data.</text>
</comment>
<sequence length="132" mass="15209">MNTRIMKELTRNPEAFASFITKGELPQCKKSPETPLRNLIESIPMGIWTQFQGIRLSPALGFNSSLQFHSLHQLYRWLGGNQKLIGNQTLPYMSWRNVRFQTQLSIQDLIFHSAKSPSNDVLERYNLTTAKV</sequence>
<keyword evidence="2" id="KW-1185">Reference proteome</keyword>
<reference evidence="2" key="1">
    <citation type="journal article" date="2019" name="Int. J. Syst. Evol. Microbiol.">
        <title>The Global Catalogue of Microorganisms (GCM) 10K type strain sequencing project: providing services to taxonomists for standard genome sequencing and annotation.</title>
        <authorList>
            <consortium name="The Broad Institute Genomics Platform"/>
            <consortium name="The Broad Institute Genome Sequencing Center for Infectious Disease"/>
            <person name="Wu L."/>
            <person name="Ma J."/>
        </authorList>
    </citation>
    <scope>NUCLEOTIDE SEQUENCE [LARGE SCALE GENOMIC DNA]</scope>
    <source>
        <strain evidence="2">CGMCC 1.15339</strain>
    </source>
</reference>
<evidence type="ECO:0000313" key="1">
    <source>
        <dbReference type="EMBL" id="GGB53058.1"/>
    </source>
</evidence>
<organism evidence="1 2">
    <name type="scientific">Shewanella inventionis</name>
    <dbReference type="NCBI Taxonomy" id="1738770"/>
    <lineage>
        <taxon>Bacteria</taxon>
        <taxon>Pseudomonadati</taxon>
        <taxon>Pseudomonadota</taxon>
        <taxon>Gammaproteobacteria</taxon>
        <taxon>Alteromonadales</taxon>
        <taxon>Shewanellaceae</taxon>
        <taxon>Shewanella</taxon>
    </lineage>
</organism>
<dbReference type="RefSeq" id="WP_188737990.1">
    <property type="nucleotide sequence ID" value="NZ_BMII01000008.1"/>
</dbReference>
<name>A0ABQ1IWT2_9GAMM</name>
<accession>A0ABQ1IWT2</accession>
<gene>
    <name evidence="1" type="ORF">GCM10011607_11960</name>
</gene>